<dbReference type="SUPFAM" id="SSF52218">
    <property type="entry name" value="Flavoproteins"/>
    <property type="match status" value="1"/>
</dbReference>
<dbReference type="InterPro" id="IPR001226">
    <property type="entry name" value="Flavodoxin_CS"/>
</dbReference>
<dbReference type="KEGG" id="rfo:REIFOR_01803"/>
<evidence type="ECO:0000256" key="2">
    <source>
        <dbReference type="ARBA" id="ARBA00022643"/>
    </source>
</evidence>
<dbReference type="EC" id="1.3.5.3" evidence="7"/>
<reference evidence="9 10" key="1">
    <citation type="journal article" date="2017" name="Environ. Microbiol.">
        <title>Genomic and physiological analyses of 'Reinekea forsetii' reveal a versatile opportunistic lifestyle during spring algae blooms.</title>
        <authorList>
            <person name="Avci B."/>
            <person name="Hahnke R.L."/>
            <person name="Chafee M."/>
            <person name="Fischer T."/>
            <person name="Gruber-Vodicka H."/>
            <person name="Tegetmeyer H.E."/>
            <person name="Harder J."/>
            <person name="Fuchs B.M."/>
            <person name="Amann R.I."/>
            <person name="Teeling H."/>
        </authorList>
    </citation>
    <scope>NUCLEOTIDE SEQUENCE [LARGE SCALE GENOMIC DNA]</scope>
    <source>
        <strain evidence="9 10">Hel1_31_D35</strain>
    </source>
</reference>
<evidence type="ECO:0000313" key="9">
    <source>
        <dbReference type="EMBL" id="ATX76941.1"/>
    </source>
</evidence>
<evidence type="ECO:0000313" key="10">
    <source>
        <dbReference type="Proteomes" id="UP000229757"/>
    </source>
</evidence>
<evidence type="ECO:0000256" key="1">
    <source>
        <dbReference type="ARBA" id="ARBA00022630"/>
    </source>
</evidence>
<dbReference type="Pfam" id="PF12724">
    <property type="entry name" value="Flavodoxin_5"/>
    <property type="match status" value="1"/>
</dbReference>
<comment type="function">
    <text evidence="7">Catalyzes the 6-electron oxidation of protoporphyrinogen IX to form protoporphyrin IX; under anaerobic conditions uses menaquinone as an electron acceptor, under aerobic conditions uses ubiquinone as an electron acceptor.</text>
</comment>
<keyword evidence="3 7" id="KW-0547">Nucleotide-binding</keyword>
<keyword evidence="1 7" id="KW-0285">Flavoprotein</keyword>
<dbReference type="PANTHER" id="PTHR38030">
    <property type="entry name" value="PROTOPORPHYRINOGEN IX DEHYDROGENASE [MENAQUINONE]"/>
    <property type="match status" value="1"/>
</dbReference>
<dbReference type="GO" id="GO:0009055">
    <property type="term" value="F:electron transfer activity"/>
    <property type="evidence" value="ECO:0007669"/>
    <property type="project" value="InterPro"/>
</dbReference>
<comment type="similarity">
    <text evidence="7">Belongs to the HemG family.</text>
</comment>
<dbReference type="RefSeq" id="WP_100257242.1">
    <property type="nucleotide sequence ID" value="NZ_CP011797.1"/>
</dbReference>
<name>A0A2K8KSU2_9GAMM</name>
<dbReference type="GO" id="GO:0004729">
    <property type="term" value="F:oxygen-dependent protoporphyrinogen oxidase activity"/>
    <property type="evidence" value="ECO:0007669"/>
    <property type="project" value="InterPro"/>
</dbReference>
<dbReference type="GO" id="GO:0010181">
    <property type="term" value="F:FMN binding"/>
    <property type="evidence" value="ECO:0007669"/>
    <property type="project" value="UniProtKB-UniRule"/>
</dbReference>
<dbReference type="Gene3D" id="3.40.50.360">
    <property type="match status" value="1"/>
</dbReference>
<comment type="subcellular location">
    <subcellularLocation>
        <location evidence="7">Cell membrane</location>
        <topology evidence="7">Peripheral membrane protein</topology>
    </subcellularLocation>
</comment>
<dbReference type="PROSITE" id="PS00201">
    <property type="entry name" value="FLAVODOXIN"/>
    <property type="match status" value="1"/>
</dbReference>
<dbReference type="UniPathway" id="UPA00251">
    <property type="reaction ID" value="UER00324"/>
</dbReference>
<keyword evidence="2 7" id="KW-0288">FMN</keyword>
<evidence type="ECO:0000259" key="8">
    <source>
        <dbReference type="Pfam" id="PF12724"/>
    </source>
</evidence>
<dbReference type="GO" id="GO:0070819">
    <property type="term" value="F:menaquinone-dependent protoporphyrinogen oxidase activity"/>
    <property type="evidence" value="ECO:0007669"/>
    <property type="project" value="UniProtKB-UniRule"/>
</dbReference>
<dbReference type="EMBL" id="CP011797">
    <property type="protein sequence ID" value="ATX76941.1"/>
    <property type="molecule type" value="Genomic_DNA"/>
</dbReference>
<protein>
    <recommendedName>
        <fullName evidence="7">Protoporphyrinogen IX dehydrogenase [quinone]</fullName>
        <ecNumber evidence="7">1.3.5.3</ecNumber>
    </recommendedName>
    <alternativeName>
        <fullName evidence="7">Protoporphyrinogen IX dehydrogenase [menaquinone]</fullName>
    </alternativeName>
    <alternativeName>
        <fullName evidence="7">Protoporphyrinogen IX dehydrogenase [ubiquinone]</fullName>
    </alternativeName>
    <alternativeName>
        <fullName evidence="7">Protoporphyrinogen oxidase</fullName>
        <shortName evidence="7">PPO</shortName>
    </alternativeName>
</protein>
<keyword evidence="7" id="KW-1003">Cell membrane</keyword>
<evidence type="ECO:0000256" key="4">
    <source>
        <dbReference type="ARBA" id="ARBA00023002"/>
    </source>
</evidence>
<dbReference type="GO" id="GO:0006782">
    <property type="term" value="P:protoporphyrinogen IX biosynthetic process"/>
    <property type="evidence" value="ECO:0007669"/>
    <property type="project" value="UniProtKB-UniRule"/>
</dbReference>
<dbReference type="HAMAP" id="MF_00853">
    <property type="entry name" value="HemG"/>
    <property type="match status" value="1"/>
</dbReference>
<dbReference type="AlphaFoldDB" id="A0A2K8KSU2"/>
<keyword evidence="10" id="KW-1185">Reference proteome</keyword>
<comment type="catalytic activity">
    <reaction evidence="7">
        <text>protoporphyrinogen IX + 3 a quinone = protoporphyrin IX + 3 a quinol</text>
        <dbReference type="Rhea" id="RHEA:65032"/>
        <dbReference type="ChEBI" id="CHEBI:24646"/>
        <dbReference type="ChEBI" id="CHEBI:57306"/>
        <dbReference type="ChEBI" id="CHEBI:57307"/>
        <dbReference type="ChEBI" id="CHEBI:132124"/>
        <dbReference type="EC" id="1.3.5.3"/>
    </reaction>
</comment>
<dbReference type="OrthoDB" id="9795729at2"/>
<gene>
    <name evidence="7" type="primary">hemG</name>
    <name evidence="9" type="ORF">REIFOR_01803</name>
</gene>
<dbReference type="PANTHER" id="PTHR38030:SF2">
    <property type="entry name" value="PROTOPORPHYRINOGEN IX DEHYDROGENASE [QUINONE]"/>
    <property type="match status" value="1"/>
</dbReference>
<accession>A0A2K8KSU2</accession>
<keyword evidence="5" id="KW-0472">Membrane</keyword>
<sequence length="171" mass="19147">MTSLIFYSSTDGHTRKIAETLAQDWPGPVHVAPLADVDSWQGDERIRCVVIGASIRYGHFQDELLNTVSQHKAWLNGRKSAFFGVNLTARKPGRADPATSPYLQRFLRTSAWQPDHVALFAGKLNYPIYGFFDKHMIRLIMKMTGGCADGTSTIEYTDWHAVTRFAKAISA</sequence>
<comment type="pathway">
    <text evidence="7">Porphyrin-containing compound metabolism; protoporphyrin-IX biosynthesis; protoporphyrin-IX from protoporphyrinogen-IX: step 1/1.</text>
</comment>
<comment type="catalytic activity">
    <reaction evidence="7">
        <text>protoporphyrinogen IX + 3 a ubiquinone = protoporphyrin IX + 3 a ubiquinol</text>
        <dbReference type="Rhea" id="RHEA:63936"/>
        <dbReference type="Rhea" id="RHEA-COMP:9565"/>
        <dbReference type="Rhea" id="RHEA-COMP:9566"/>
        <dbReference type="ChEBI" id="CHEBI:16389"/>
        <dbReference type="ChEBI" id="CHEBI:17976"/>
        <dbReference type="ChEBI" id="CHEBI:57306"/>
        <dbReference type="ChEBI" id="CHEBI:57307"/>
    </reaction>
</comment>
<dbReference type="InterPro" id="IPR029039">
    <property type="entry name" value="Flavoprotein-like_sf"/>
</dbReference>
<dbReference type="Proteomes" id="UP000229757">
    <property type="component" value="Chromosome"/>
</dbReference>
<feature type="domain" description="Flavodoxin" evidence="8">
    <location>
        <begin position="4"/>
        <end position="147"/>
    </location>
</feature>
<evidence type="ECO:0000256" key="6">
    <source>
        <dbReference type="ARBA" id="ARBA00023244"/>
    </source>
</evidence>
<dbReference type="InterPro" id="IPR026816">
    <property type="entry name" value="Flavodoxin_dom"/>
</dbReference>
<evidence type="ECO:0000256" key="3">
    <source>
        <dbReference type="ARBA" id="ARBA00022741"/>
    </source>
</evidence>
<comment type="cofactor">
    <cofactor evidence="7">
        <name>FMN</name>
        <dbReference type="ChEBI" id="CHEBI:58210"/>
    </cofactor>
    <text evidence="7">Binds 1 FMN non-covalently per subunit.</text>
</comment>
<evidence type="ECO:0000256" key="5">
    <source>
        <dbReference type="ARBA" id="ARBA00023136"/>
    </source>
</evidence>
<keyword evidence="6 7" id="KW-0627">Porphyrin biosynthesis</keyword>
<dbReference type="InterPro" id="IPR052200">
    <property type="entry name" value="Protoporphyrinogen_IX_DH"/>
</dbReference>
<dbReference type="InterPro" id="IPR044264">
    <property type="entry name" value="HemG"/>
</dbReference>
<dbReference type="NCBIfam" id="NF008316">
    <property type="entry name" value="PRK11104.1"/>
    <property type="match status" value="1"/>
</dbReference>
<proteinExistence type="inferred from homology"/>
<keyword evidence="4 7" id="KW-0560">Oxidoreductase</keyword>
<comment type="catalytic activity">
    <reaction evidence="7">
        <text>protoporphyrinogen IX + 3 a menaquinone = protoporphyrin IX + 3 a menaquinol</text>
        <dbReference type="Rhea" id="RHEA:27409"/>
        <dbReference type="Rhea" id="RHEA-COMP:9537"/>
        <dbReference type="Rhea" id="RHEA-COMP:9539"/>
        <dbReference type="ChEBI" id="CHEBI:16374"/>
        <dbReference type="ChEBI" id="CHEBI:18151"/>
        <dbReference type="ChEBI" id="CHEBI:57306"/>
        <dbReference type="ChEBI" id="CHEBI:57307"/>
        <dbReference type="EC" id="1.3.5.3"/>
    </reaction>
</comment>
<organism evidence="9 10">
    <name type="scientific">Reinekea forsetii</name>
    <dbReference type="NCBI Taxonomy" id="1336806"/>
    <lineage>
        <taxon>Bacteria</taxon>
        <taxon>Pseudomonadati</taxon>
        <taxon>Pseudomonadota</taxon>
        <taxon>Gammaproteobacteria</taxon>
        <taxon>Oceanospirillales</taxon>
        <taxon>Saccharospirillaceae</taxon>
        <taxon>Reinekea</taxon>
    </lineage>
</organism>
<evidence type="ECO:0000256" key="7">
    <source>
        <dbReference type="HAMAP-Rule" id="MF_00853"/>
    </source>
</evidence>
<dbReference type="GO" id="GO:0005886">
    <property type="term" value="C:plasma membrane"/>
    <property type="evidence" value="ECO:0007669"/>
    <property type="project" value="UniProtKB-SubCell"/>
</dbReference>